<gene>
    <name evidence="2" type="ORF">P691DRAFT_807971</name>
</gene>
<keyword evidence="1" id="KW-1133">Transmembrane helix</keyword>
<dbReference type="AlphaFoldDB" id="A0A9P5X647"/>
<dbReference type="OrthoDB" id="10544898at2759"/>
<organism evidence="2 3">
    <name type="scientific">Macrolepiota fuliginosa MF-IS2</name>
    <dbReference type="NCBI Taxonomy" id="1400762"/>
    <lineage>
        <taxon>Eukaryota</taxon>
        <taxon>Fungi</taxon>
        <taxon>Dikarya</taxon>
        <taxon>Basidiomycota</taxon>
        <taxon>Agaricomycotina</taxon>
        <taxon>Agaricomycetes</taxon>
        <taxon>Agaricomycetidae</taxon>
        <taxon>Agaricales</taxon>
        <taxon>Agaricineae</taxon>
        <taxon>Agaricaceae</taxon>
        <taxon>Macrolepiota</taxon>
    </lineage>
</organism>
<accession>A0A9P5X647</accession>
<sequence>MNDIPIITHRARIALWIALALSIVDFILMVLNLGITSFFLGLCATCASIIHLSTHLIVIRVREKRALPTSAPSSDTTTDANRISGAGTFPPTSTLGSILVSVGIAVFYIAAFAVSVFGFATSSIYRVFPFVGYFDAAFEVLCAGALGWLLYVGIKGRKGYLEITRMTKPKEGMP</sequence>
<reference evidence="2" key="1">
    <citation type="submission" date="2020-11" db="EMBL/GenBank/DDBJ databases">
        <authorList>
            <consortium name="DOE Joint Genome Institute"/>
            <person name="Ahrendt S."/>
            <person name="Riley R."/>
            <person name="Andreopoulos W."/>
            <person name="Labutti K."/>
            <person name="Pangilinan J."/>
            <person name="Ruiz-Duenas F.J."/>
            <person name="Barrasa J.M."/>
            <person name="Sanchez-Garcia M."/>
            <person name="Camarero S."/>
            <person name="Miyauchi S."/>
            <person name="Serrano A."/>
            <person name="Linde D."/>
            <person name="Babiker R."/>
            <person name="Drula E."/>
            <person name="Ayuso-Fernandez I."/>
            <person name="Pacheco R."/>
            <person name="Padilla G."/>
            <person name="Ferreira P."/>
            <person name="Barriuso J."/>
            <person name="Kellner H."/>
            <person name="Castanera R."/>
            <person name="Alfaro M."/>
            <person name="Ramirez L."/>
            <person name="Pisabarro A.G."/>
            <person name="Kuo A."/>
            <person name="Tritt A."/>
            <person name="Lipzen A."/>
            <person name="He G."/>
            <person name="Yan M."/>
            <person name="Ng V."/>
            <person name="Cullen D."/>
            <person name="Martin F."/>
            <person name="Rosso M.-N."/>
            <person name="Henrissat B."/>
            <person name="Hibbett D."/>
            <person name="Martinez A.T."/>
            <person name="Grigoriev I.V."/>
        </authorList>
    </citation>
    <scope>NUCLEOTIDE SEQUENCE</scope>
    <source>
        <strain evidence="2">MF-IS2</strain>
    </source>
</reference>
<evidence type="ECO:0000313" key="2">
    <source>
        <dbReference type="EMBL" id="KAF9444057.1"/>
    </source>
</evidence>
<evidence type="ECO:0000313" key="3">
    <source>
        <dbReference type="Proteomes" id="UP000807342"/>
    </source>
</evidence>
<keyword evidence="3" id="KW-1185">Reference proteome</keyword>
<comment type="caution">
    <text evidence="2">The sequence shown here is derived from an EMBL/GenBank/DDBJ whole genome shotgun (WGS) entry which is preliminary data.</text>
</comment>
<keyword evidence="1" id="KW-0472">Membrane</keyword>
<protein>
    <submittedName>
        <fullName evidence="2">Uncharacterized protein</fullName>
    </submittedName>
</protein>
<feature type="transmembrane region" description="Helical" evidence="1">
    <location>
        <begin position="98"/>
        <end position="120"/>
    </location>
</feature>
<feature type="transmembrane region" description="Helical" evidence="1">
    <location>
        <begin position="37"/>
        <end position="59"/>
    </location>
</feature>
<proteinExistence type="predicted"/>
<feature type="transmembrane region" description="Helical" evidence="1">
    <location>
        <begin position="12"/>
        <end position="31"/>
    </location>
</feature>
<evidence type="ECO:0000256" key="1">
    <source>
        <dbReference type="SAM" id="Phobius"/>
    </source>
</evidence>
<keyword evidence="1" id="KW-0812">Transmembrane</keyword>
<name>A0A9P5X647_9AGAR</name>
<feature type="transmembrane region" description="Helical" evidence="1">
    <location>
        <begin position="132"/>
        <end position="154"/>
    </location>
</feature>
<dbReference type="EMBL" id="MU151410">
    <property type="protein sequence ID" value="KAF9444057.1"/>
    <property type="molecule type" value="Genomic_DNA"/>
</dbReference>
<dbReference type="Proteomes" id="UP000807342">
    <property type="component" value="Unassembled WGS sequence"/>
</dbReference>